<dbReference type="Gene3D" id="3.40.720.10">
    <property type="entry name" value="Alkaline Phosphatase, subunit A"/>
    <property type="match status" value="1"/>
</dbReference>
<sequence length="309" mass="34684">MNRSLLLCLTVVSLLLSFAGHSEDKRPNILVILSDDAGYSDLGSFGGEIDTPNLDELAAGGLRLSSFYSNARCSPTRATLLTGVDAAHVGFGGGVVGDWVREMPFPAHRGRLPYEQPLISELLGANGYQTLMAGKWHLGGSYIKEHVKQMTPTWIKTHLGMELTQKEMELDYLGLPPQRGFQKSFVFHGAQGNLFFTPQDKHQYYEDNQPAQLTYDYHYKMHCYTKTAFNKKRYGGCDGKSGNAFYATDGMTDRAIGMLKQASKQPQPFLCMPHTVHHINHYKHPSHWYKNTLNVMQTYNTLPMVAIKD</sequence>
<keyword evidence="2" id="KW-0479">Metal-binding</keyword>
<dbReference type="InterPro" id="IPR017850">
    <property type="entry name" value="Alkaline_phosphatase_core_sf"/>
</dbReference>
<comment type="similarity">
    <text evidence="1">Belongs to the sulfatase family.</text>
</comment>
<evidence type="ECO:0000313" key="8">
    <source>
        <dbReference type="Proteomes" id="UP001247805"/>
    </source>
</evidence>
<feature type="chain" id="PRO_5046746730" evidence="5">
    <location>
        <begin position="23"/>
        <end position="309"/>
    </location>
</feature>
<keyword evidence="5" id="KW-0732">Signal</keyword>
<comment type="caution">
    <text evidence="7">The sequence shown here is derived from an EMBL/GenBank/DDBJ whole genome shotgun (WGS) entry which is preliminary data.</text>
</comment>
<dbReference type="PANTHER" id="PTHR42693">
    <property type="entry name" value="ARYLSULFATASE FAMILY MEMBER"/>
    <property type="match status" value="1"/>
</dbReference>
<gene>
    <name evidence="7" type="ORF">RS130_08685</name>
</gene>
<evidence type="ECO:0000256" key="2">
    <source>
        <dbReference type="ARBA" id="ARBA00022723"/>
    </source>
</evidence>
<feature type="signal peptide" evidence="5">
    <location>
        <begin position="1"/>
        <end position="22"/>
    </location>
</feature>
<evidence type="ECO:0000256" key="4">
    <source>
        <dbReference type="ARBA" id="ARBA00022837"/>
    </source>
</evidence>
<organism evidence="7 8">
    <name type="scientific">Paraglaciecola aquimarina</name>
    <dbReference type="NCBI Taxonomy" id="1235557"/>
    <lineage>
        <taxon>Bacteria</taxon>
        <taxon>Pseudomonadati</taxon>
        <taxon>Pseudomonadota</taxon>
        <taxon>Gammaproteobacteria</taxon>
        <taxon>Alteromonadales</taxon>
        <taxon>Alteromonadaceae</taxon>
        <taxon>Paraglaciecola</taxon>
    </lineage>
</organism>
<feature type="domain" description="Sulfatase N-terminal" evidence="6">
    <location>
        <begin position="27"/>
        <end position="283"/>
    </location>
</feature>
<keyword evidence="3" id="KW-0378">Hydrolase</keyword>
<proteinExistence type="inferred from homology"/>
<dbReference type="PROSITE" id="PS00149">
    <property type="entry name" value="SULFATASE_2"/>
    <property type="match status" value="1"/>
</dbReference>
<accession>A0ABU3SVP7</accession>
<evidence type="ECO:0000256" key="5">
    <source>
        <dbReference type="SAM" id="SignalP"/>
    </source>
</evidence>
<dbReference type="Proteomes" id="UP001247805">
    <property type="component" value="Unassembled WGS sequence"/>
</dbReference>
<dbReference type="PANTHER" id="PTHR42693:SF33">
    <property type="entry name" value="ARYLSULFATASE"/>
    <property type="match status" value="1"/>
</dbReference>
<protein>
    <submittedName>
        <fullName evidence="7">Sulfatase-like hydrolase/transferase</fullName>
    </submittedName>
</protein>
<dbReference type="InterPro" id="IPR050738">
    <property type="entry name" value="Sulfatase"/>
</dbReference>
<dbReference type="EMBL" id="JAWDIO010000002">
    <property type="protein sequence ID" value="MDU0353997.1"/>
    <property type="molecule type" value="Genomic_DNA"/>
</dbReference>
<reference evidence="7 8" key="1">
    <citation type="submission" date="2023-10" db="EMBL/GenBank/DDBJ databases">
        <title>Glaciecola aquimarina strain GGW-M5 nov., isolated from a coastal seawater.</title>
        <authorList>
            <person name="Bayburt H."/>
            <person name="Kim J.M."/>
            <person name="Choi B.J."/>
            <person name="Jeon C.O."/>
        </authorList>
    </citation>
    <scope>NUCLEOTIDE SEQUENCE [LARGE SCALE GENOMIC DNA]</scope>
    <source>
        <strain evidence="7 8">KCTC 32108</strain>
    </source>
</reference>
<dbReference type="RefSeq" id="WP_316025628.1">
    <property type="nucleotide sequence ID" value="NZ_JAWDIO010000002.1"/>
</dbReference>
<dbReference type="SUPFAM" id="SSF53649">
    <property type="entry name" value="Alkaline phosphatase-like"/>
    <property type="match status" value="1"/>
</dbReference>
<evidence type="ECO:0000313" key="7">
    <source>
        <dbReference type="EMBL" id="MDU0353997.1"/>
    </source>
</evidence>
<dbReference type="InterPro" id="IPR024607">
    <property type="entry name" value="Sulfatase_CS"/>
</dbReference>
<evidence type="ECO:0000256" key="3">
    <source>
        <dbReference type="ARBA" id="ARBA00022801"/>
    </source>
</evidence>
<name>A0ABU3SVP7_9ALTE</name>
<keyword evidence="4" id="KW-0106">Calcium</keyword>
<dbReference type="InterPro" id="IPR000917">
    <property type="entry name" value="Sulfatase_N"/>
</dbReference>
<keyword evidence="8" id="KW-1185">Reference proteome</keyword>
<evidence type="ECO:0000259" key="6">
    <source>
        <dbReference type="Pfam" id="PF00884"/>
    </source>
</evidence>
<evidence type="ECO:0000256" key="1">
    <source>
        <dbReference type="ARBA" id="ARBA00008779"/>
    </source>
</evidence>
<dbReference type="Pfam" id="PF00884">
    <property type="entry name" value="Sulfatase"/>
    <property type="match status" value="1"/>
</dbReference>